<comment type="caution">
    <text evidence="1">The sequence shown here is derived from an EMBL/GenBank/DDBJ whole genome shotgun (WGS) entry which is preliminary data.</text>
</comment>
<organism evidence="1">
    <name type="scientific">marine sediment metagenome</name>
    <dbReference type="NCBI Taxonomy" id="412755"/>
    <lineage>
        <taxon>unclassified sequences</taxon>
        <taxon>metagenomes</taxon>
        <taxon>ecological metagenomes</taxon>
    </lineage>
</organism>
<reference evidence="1" key="1">
    <citation type="journal article" date="2014" name="Front. Microbiol.">
        <title>High frequency of phylogenetically diverse reductive dehalogenase-homologous genes in deep subseafloor sedimentary metagenomes.</title>
        <authorList>
            <person name="Kawai M."/>
            <person name="Futagami T."/>
            <person name="Toyoda A."/>
            <person name="Takaki Y."/>
            <person name="Nishi S."/>
            <person name="Hori S."/>
            <person name="Arai W."/>
            <person name="Tsubouchi T."/>
            <person name="Morono Y."/>
            <person name="Uchiyama I."/>
            <person name="Ito T."/>
            <person name="Fujiyama A."/>
            <person name="Inagaki F."/>
            <person name="Takami H."/>
        </authorList>
    </citation>
    <scope>NUCLEOTIDE SEQUENCE</scope>
    <source>
        <strain evidence="1">Expedition CK06-06</strain>
    </source>
</reference>
<sequence length="50" mass="5562">LLVIPSIKERGTNPDAFPEDITRDKSYPIRYINAHGDLGPVVVKSAVNRE</sequence>
<accession>X1SLB4</accession>
<dbReference type="EMBL" id="BARW01021949">
    <property type="protein sequence ID" value="GAI93857.1"/>
    <property type="molecule type" value="Genomic_DNA"/>
</dbReference>
<feature type="non-terminal residue" evidence="1">
    <location>
        <position position="1"/>
    </location>
</feature>
<dbReference type="AlphaFoldDB" id="X1SLB4"/>
<proteinExistence type="predicted"/>
<protein>
    <submittedName>
        <fullName evidence="1">Uncharacterized protein</fullName>
    </submittedName>
</protein>
<name>X1SLB4_9ZZZZ</name>
<gene>
    <name evidence="1" type="ORF">S12H4_36772</name>
</gene>
<evidence type="ECO:0000313" key="1">
    <source>
        <dbReference type="EMBL" id="GAI93857.1"/>
    </source>
</evidence>